<keyword evidence="5" id="KW-1015">Disulfide bond</keyword>
<dbReference type="SMART" id="SM00186">
    <property type="entry name" value="FBG"/>
    <property type="match status" value="1"/>
</dbReference>
<dbReference type="SUPFAM" id="SSF56496">
    <property type="entry name" value="Fibrinogen C-terminal domain-like"/>
    <property type="match status" value="1"/>
</dbReference>
<dbReference type="Proteomes" id="UP001208570">
    <property type="component" value="Unassembled WGS sequence"/>
</dbReference>
<evidence type="ECO:0000256" key="3">
    <source>
        <dbReference type="ARBA" id="ARBA00022729"/>
    </source>
</evidence>
<keyword evidence="2" id="KW-0964">Secreted</keyword>
<dbReference type="EMBL" id="JAODUP010001402">
    <property type="protein sequence ID" value="KAK2140293.1"/>
    <property type="molecule type" value="Genomic_DNA"/>
</dbReference>
<evidence type="ECO:0000259" key="8">
    <source>
        <dbReference type="PROSITE" id="PS51406"/>
    </source>
</evidence>
<feature type="chain" id="PRO_5042044037" description="Fibrinogen C-terminal domain-containing protein" evidence="7">
    <location>
        <begin position="24"/>
        <end position="389"/>
    </location>
</feature>
<feature type="domain" description="Fibrinogen C-terminal" evidence="8">
    <location>
        <begin position="180"/>
        <end position="389"/>
    </location>
</feature>
<accession>A0AAD9ITZ2</accession>
<proteinExistence type="predicted"/>
<gene>
    <name evidence="9" type="ORF">LSH36_1399g00034</name>
</gene>
<evidence type="ECO:0000256" key="4">
    <source>
        <dbReference type="ARBA" id="ARBA00023054"/>
    </source>
</evidence>
<dbReference type="PROSITE" id="PS51406">
    <property type="entry name" value="FIBRINOGEN_C_2"/>
    <property type="match status" value="1"/>
</dbReference>
<dbReference type="Gene3D" id="3.90.215.10">
    <property type="entry name" value="Gamma Fibrinogen, chain A, domain 1"/>
    <property type="match status" value="1"/>
</dbReference>
<evidence type="ECO:0000256" key="2">
    <source>
        <dbReference type="ARBA" id="ARBA00022525"/>
    </source>
</evidence>
<feature type="signal peptide" evidence="7">
    <location>
        <begin position="1"/>
        <end position="23"/>
    </location>
</feature>
<dbReference type="InterPro" id="IPR037579">
    <property type="entry name" value="FIB_ANG-like"/>
</dbReference>
<keyword evidence="10" id="KW-1185">Reference proteome</keyword>
<evidence type="ECO:0000256" key="1">
    <source>
        <dbReference type="ARBA" id="ARBA00004613"/>
    </source>
</evidence>
<keyword evidence="3 7" id="KW-0732">Signal</keyword>
<dbReference type="InterPro" id="IPR036056">
    <property type="entry name" value="Fibrinogen-like_C"/>
</dbReference>
<keyword evidence="4" id="KW-0175">Coiled coil</keyword>
<dbReference type="Pfam" id="PF00147">
    <property type="entry name" value="Fibrinogen_C"/>
    <property type="match status" value="1"/>
</dbReference>
<evidence type="ECO:0000256" key="5">
    <source>
        <dbReference type="ARBA" id="ARBA00023157"/>
    </source>
</evidence>
<name>A0AAD9ITZ2_9ANNE</name>
<protein>
    <recommendedName>
        <fullName evidence="8">Fibrinogen C-terminal domain-containing protein</fullName>
    </recommendedName>
</protein>
<comment type="subcellular location">
    <subcellularLocation>
        <location evidence="1">Secreted</location>
    </subcellularLocation>
</comment>
<dbReference type="InterPro" id="IPR002181">
    <property type="entry name" value="Fibrinogen_a/b/g_C_dom"/>
</dbReference>
<dbReference type="PANTHER" id="PTHR47221:SF6">
    <property type="entry name" value="FIBRINOGEN ALPHA CHAIN"/>
    <property type="match status" value="1"/>
</dbReference>
<evidence type="ECO:0000256" key="7">
    <source>
        <dbReference type="SAM" id="SignalP"/>
    </source>
</evidence>
<comment type="caution">
    <text evidence="9">The sequence shown here is derived from an EMBL/GenBank/DDBJ whole genome shotgun (WGS) entry which is preliminary data.</text>
</comment>
<dbReference type="AlphaFoldDB" id="A0AAD9ITZ2"/>
<evidence type="ECO:0000313" key="10">
    <source>
        <dbReference type="Proteomes" id="UP001208570"/>
    </source>
</evidence>
<organism evidence="9 10">
    <name type="scientific">Paralvinella palmiformis</name>
    <dbReference type="NCBI Taxonomy" id="53620"/>
    <lineage>
        <taxon>Eukaryota</taxon>
        <taxon>Metazoa</taxon>
        <taxon>Spiralia</taxon>
        <taxon>Lophotrochozoa</taxon>
        <taxon>Annelida</taxon>
        <taxon>Polychaeta</taxon>
        <taxon>Sedentaria</taxon>
        <taxon>Canalipalpata</taxon>
        <taxon>Terebellida</taxon>
        <taxon>Terebelliformia</taxon>
        <taxon>Alvinellidae</taxon>
        <taxon>Paralvinella</taxon>
    </lineage>
</organism>
<dbReference type="Gene3D" id="4.10.530.10">
    <property type="entry name" value="Gamma-fibrinogen Carboxyl Terminal Fragment, domain 2"/>
    <property type="match status" value="1"/>
</dbReference>
<evidence type="ECO:0000313" key="9">
    <source>
        <dbReference type="EMBL" id="KAK2140293.1"/>
    </source>
</evidence>
<dbReference type="InterPro" id="IPR014716">
    <property type="entry name" value="Fibrinogen_a/b/g_C_1"/>
</dbReference>
<dbReference type="PANTHER" id="PTHR47221">
    <property type="entry name" value="FIBRINOGEN ALPHA CHAIN"/>
    <property type="match status" value="1"/>
</dbReference>
<sequence>MSVVNCSNICLVIWWMFIGVRKCAVIIEERGLQPDDVTPLNDNSTRTCSTFASTRPRHTQIFAQSVCSTDKMSITLVGQRMKCDNDLYVAGLAGPDVGKPLNKWQSCQRRWENTTDDGVEWCSFNCDCINGCDQIMVLRWPKILADTSWNLCDIIQSCTASCPEAPCYNGGTCENNTCRCLPYCQGQYCEMCAKDPYPPPINLTIDPETSLKVVMDEGWIIVLRRRDKALNVFDGRYWVDYENGFGDLASEFWLGNKYLHLLTNNGSTYKCRVDMLTNDGEWRWAEYGTFSVGTAKDKYRIGVYDYNSRSTAGDAWTSSEESYYKVISGTGFTAKDKDNDGSYTNCAETHHGGWWYYSCSKGVLTGEWEYGLMWNLFNLEYVDFLIKAN</sequence>
<evidence type="ECO:0000256" key="6">
    <source>
        <dbReference type="ARBA" id="ARBA00023180"/>
    </source>
</evidence>
<reference evidence="9" key="1">
    <citation type="journal article" date="2023" name="Mol. Biol. Evol.">
        <title>Third-Generation Sequencing Reveals the Adaptive Role of the Epigenome in Three Deep-Sea Polychaetes.</title>
        <authorList>
            <person name="Perez M."/>
            <person name="Aroh O."/>
            <person name="Sun Y."/>
            <person name="Lan Y."/>
            <person name="Juniper S.K."/>
            <person name="Young C.R."/>
            <person name="Angers B."/>
            <person name="Qian P.Y."/>
        </authorList>
    </citation>
    <scope>NUCLEOTIDE SEQUENCE</scope>
    <source>
        <strain evidence="9">P08H-3</strain>
    </source>
</reference>
<keyword evidence="6" id="KW-0325">Glycoprotein</keyword>
<dbReference type="GO" id="GO:0005576">
    <property type="term" value="C:extracellular region"/>
    <property type="evidence" value="ECO:0007669"/>
    <property type="project" value="UniProtKB-SubCell"/>
</dbReference>